<dbReference type="Proteomes" id="UP000233100">
    <property type="component" value="Chromosome 3"/>
</dbReference>
<feature type="compositionally biased region" description="Polar residues" evidence="1">
    <location>
        <begin position="1"/>
        <end position="11"/>
    </location>
</feature>
<dbReference type="PANTHER" id="PTHR46254">
    <property type="entry name" value="PROTEIN GVQW1-RELATED"/>
    <property type="match status" value="1"/>
</dbReference>
<feature type="region of interest" description="Disordered" evidence="1">
    <location>
        <begin position="1"/>
        <end position="20"/>
    </location>
</feature>
<name>A0A7N9DD69_MACFA</name>
<sequence length="92" mass="10186">MNQTAGVSNSVRCPPGKGHKMESRSVAQAIGQWHDLDSLQLLLPKLKQFSCLSLPSSWDYRHGPLCLANFCIVSQDGVSLCWSGWSRTPELK</sequence>
<evidence type="ECO:0000313" key="2">
    <source>
        <dbReference type="Ensembl" id="ENSMFAP00000062812.1"/>
    </source>
</evidence>
<evidence type="ECO:0000256" key="1">
    <source>
        <dbReference type="SAM" id="MobiDB-lite"/>
    </source>
</evidence>
<protein>
    <submittedName>
        <fullName evidence="2">Uncharacterized protein</fullName>
    </submittedName>
</protein>
<reference evidence="2" key="2">
    <citation type="submission" date="2025-08" db="UniProtKB">
        <authorList>
            <consortium name="Ensembl"/>
        </authorList>
    </citation>
    <scope>IDENTIFICATION</scope>
</reference>
<proteinExistence type="predicted"/>
<dbReference type="GeneTree" id="ENSGT00940000161627"/>
<keyword evidence="3" id="KW-1185">Reference proteome</keyword>
<organism evidence="2 3">
    <name type="scientific">Macaca fascicularis</name>
    <name type="common">Crab-eating macaque</name>
    <name type="synonym">Cynomolgus monkey</name>
    <dbReference type="NCBI Taxonomy" id="9541"/>
    <lineage>
        <taxon>Eukaryota</taxon>
        <taxon>Metazoa</taxon>
        <taxon>Chordata</taxon>
        <taxon>Craniata</taxon>
        <taxon>Vertebrata</taxon>
        <taxon>Euteleostomi</taxon>
        <taxon>Mammalia</taxon>
        <taxon>Eutheria</taxon>
        <taxon>Euarchontoglires</taxon>
        <taxon>Primates</taxon>
        <taxon>Haplorrhini</taxon>
        <taxon>Catarrhini</taxon>
        <taxon>Cercopithecidae</taxon>
        <taxon>Cercopithecinae</taxon>
        <taxon>Macaca</taxon>
    </lineage>
</organism>
<dbReference type="AlphaFoldDB" id="A0A7N9DD69"/>
<dbReference type="PANTHER" id="PTHR46254:SF6">
    <property type="entry name" value="HIGH MOBILITY GROUP AT-HOOK 2"/>
    <property type="match status" value="1"/>
</dbReference>
<dbReference type="Ensembl" id="ENSMFAT00000080135.1">
    <property type="protein sequence ID" value="ENSMFAP00000062812.1"/>
    <property type="gene ID" value="ENSMFAG00000049687.1"/>
</dbReference>
<reference evidence="2 3" key="1">
    <citation type="submission" date="2013-03" db="EMBL/GenBank/DDBJ databases">
        <authorList>
            <person name="Warren W."/>
            <person name="Wilson R.K."/>
        </authorList>
    </citation>
    <scope>NUCLEOTIDE SEQUENCE</scope>
</reference>
<evidence type="ECO:0000313" key="3">
    <source>
        <dbReference type="Proteomes" id="UP000233100"/>
    </source>
</evidence>
<reference evidence="2" key="3">
    <citation type="submission" date="2025-09" db="UniProtKB">
        <authorList>
            <consortium name="Ensembl"/>
        </authorList>
    </citation>
    <scope>IDENTIFICATION</scope>
</reference>
<accession>A0A7N9DD69</accession>